<evidence type="ECO:0000313" key="10">
    <source>
        <dbReference type="Proteomes" id="UP001152803"/>
    </source>
</evidence>
<keyword evidence="6" id="KW-0128">Catecholamine metabolism</keyword>
<dbReference type="InterPro" id="IPR008405">
    <property type="entry name" value="ApoL"/>
</dbReference>
<dbReference type="GO" id="GO:0005737">
    <property type="term" value="C:cytoplasm"/>
    <property type="evidence" value="ECO:0007669"/>
    <property type="project" value="UniProtKB-SubCell"/>
</dbReference>
<comment type="similarity">
    <text evidence="3">Belongs to the apolipoprotein L family.</text>
</comment>
<evidence type="ECO:0000256" key="1">
    <source>
        <dbReference type="ARBA" id="ARBA00004496"/>
    </source>
</evidence>
<dbReference type="Proteomes" id="UP001152803">
    <property type="component" value="Unassembled WGS sequence"/>
</dbReference>
<keyword evidence="5" id="KW-0808">Transferase</keyword>
<dbReference type="FunFam" id="3.40.50.300:FF:000433">
    <property type="entry name" value="Estrogen sulfotransferase"/>
    <property type="match status" value="2"/>
</dbReference>
<comment type="similarity">
    <text evidence="2">Belongs to the sulfotransferase 1 family.</text>
</comment>
<dbReference type="GO" id="GO:0008146">
    <property type="term" value="F:sulfotransferase activity"/>
    <property type="evidence" value="ECO:0007669"/>
    <property type="project" value="InterPro"/>
</dbReference>
<dbReference type="Pfam" id="PF05461">
    <property type="entry name" value="ApoL"/>
    <property type="match status" value="1"/>
</dbReference>
<gene>
    <name evidence="9" type="ORF">COCON_G00211490</name>
</gene>
<evidence type="ECO:0000256" key="3">
    <source>
        <dbReference type="ARBA" id="ARBA00010090"/>
    </source>
</evidence>
<feature type="transmembrane region" description="Helical" evidence="7">
    <location>
        <begin position="299"/>
        <end position="321"/>
    </location>
</feature>
<evidence type="ECO:0000313" key="9">
    <source>
        <dbReference type="EMBL" id="KAJ8254537.1"/>
    </source>
</evidence>
<evidence type="ECO:0000256" key="2">
    <source>
        <dbReference type="ARBA" id="ARBA00005771"/>
    </source>
</evidence>
<dbReference type="PANTHER" id="PTHR11783">
    <property type="entry name" value="SULFOTRANSFERASE SULT"/>
    <property type="match status" value="1"/>
</dbReference>
<protein>
    <recommendedName>
        <fullName evidence="8">Sulfotransferase domain-containing protein</fullName>
    </recommendedName>
</protein>
<dbReference type="InterPro" id="IPR000863">
    <property type="entry name" value="Sulfotransferase_dom"/>
</dbReference>
<dbReference type="GO" id="GO:0006869">
    <property type="term" value="P:lipid transport"/>
    <property type="evidence" value="ECO:0007669"/>
    <property type="project" value="InterPro"/>
</dbReference>
<dbReference type="AlphaFoldDB" id="A0A9Q1D1B6"/>
<keyword evidence="7" id="KW-0472">Membrane</keyword>
<accession>A0A9Q1D1B6</accession>
<sequence length="1062" mass="120563">MAHIREELDQLTAGYISDTMSCIHTVQEFCDRHSKWLLQRETELEMMRDITDRAEMINLTTDHFRNSEDKKKAFGEFMWSKVTQVTAGKRAQKLEEELGCLLQDTLKGLEKLTLFLEAVEMLAVTSLSVFEEENPVCQLPEGVSADAVRSVITAARRACPLLIHFQRDNGEFFLPSLVNVDLLAFQLDKYLRVSQELCEKLQKSSGSISFLGMNYRTKKAPCPNLTNEAIQNMYEHLTHLRSIRLDQHFRMTYLFRGSAQRFIGLFSLRRSRMQQFLVALEEEAVQLDRMKMGASISSVAGSSVGFAGGIVSIVGLALAPFTAGASLTLTMVGVGLGVTSGVNSLATGITELSVNTHHGKKINEIFQSYFEDVETMLECLEQAARCIIPNTVPDVLDVATGVVTLAKTTGGVAKGIDVLVDCASAVKVVRAEEVASSTVKVVTQEVKAARNVPNMAADLTDIGQLAKGTPLALSKSARAGFIALNSIFMGVDLFFICKDSISLANGGKSDVSKVIRGRASLWKTELDAWEKIHRSLCIGIWRFRRTGVTTSEYIDSLQTFKIRDSDIFLVTYPKSGTIWTQQIITLLCEADLANDVVYDNNLETMPWLEYREGRPDYSLRPSPRLFASHLTPALMPLGLKDKRAKIVYVMRNPKDVVVSFFHYCHVWAKLETPKSFEDFMGEFLEGAVGAASWFDHIKEWYSKRDQYNILFLTYEDMIKDLRSEVLKISKFLGKNLDSSAIDRVVEKATFKNMKKDPKANYEFLPQELLDRERGHFLRKGTVGDWKNTFTVAQKNVVSLEAFEIRDSDIFLVTYPKSGTIWTQQIITLLCEADPSNDIVYDNNLETMPWLESPLDMPDYSLRPSPRLFTSHLTPALMPPGLEDKRPKIVYVMRNPKDIVVSYFHYCHATPKLETPKSFEDFLGEYLEGAVLGASWFDHIREWYSKRDQYNILFLTYENMIKDLRSEVLKISKFLGKNLDSSAIDHVVERATFRNMKKDPKANYEFLPQELLDRERGHFLRKGTVGDWKNTFTVAQSERFDQVFQERMRGLPLQFTWDIQEHP</sequence>
<dbReference type="GO" id="GO:0008289">
    <property type="term" value="F:lipid binding"/>
    <property type="evidence" value="ECO:0007669"/>
    <property type="project" value="InterPro"/>
</dbReference>
<reference evidence="9" key="1">
    <citation type="journal article" date="2023" name="Science">
        <title>Genome structures resolve the early diversification of teleost fishes.</title>
        <authorList>
            <person name="Parey E."/>
            <person name="Louis A."/>
            <person name="Montfort J."/>
            <person name="Bouchez O."/>
            <person name="Roques C."/>
            <person name="Iampietro C."/>
            <person name="Lluch J."/>
            <person name="Castinel A."/>
            <person name="Donnadieu C."/>
            <person name="Desvignes T."/>
            <person name="Floi Bucao C."/>
            <person name="Jouanno E."/>
            <person name="Wen M."/>
            <person name="Mejri S."/>
            <person name="Dirks R."/>
            <person name="Jansen H."/>
            <person name="Henkel C."/>
            <person name="Chen W.J."/>
            <person name="Zahm M."/>
            <person name="Cabau C."/>
            <person name="Klopp C."/>
            <person name="Thompson A.W."/>
            <person name="Robinson-Rechavi M."/>
            <person name="Braasch I."/>
            <person name="Lecointre G."/>
            <person name="Bobe J."/>
            <person name="Postlethwait J.H."/>
            <person name="Berthelot C."/>
            <person name="Roest Crollius H."/>
            <person name="Guiguen Y."/>
        </authorList>
    </citation>
    <scope>NUCLEOTIDE SEQUENCE</scope>
    <source>
        <strain evidence="9">Concon-B</strain>
    </source>
</reference>
<keyword evidence="7" id="KW-0812">Transmembrane</keyword>
<dbReference type="OrthoDB" id="205623at2759"/>
<dbReference type="SUPFAM" id="SSF52540">
    <property type="entry name" value="P-loop containing nucleoside triphosphate hydrolases"/>
    <property type="match status" value="2"/>
</dbReference>
<keyword evidence="4" id="KW-0963">Cytoplasm</keyword>
<evidence type="ECO:0000259" key="8">
    <source>
        <dbReference type="Pfam" id="PF00685"/>
    </source>
</evidence>
<comment type="caution">
    <text evidence="9">The sequence shown here is derived from an EMBL/GenBank/DDBJ whole genome shotgun (WGS) entry which is preliminary data.</text>
</comment>
<comment type="subcellular location">
    <subcellularLocation>
        <location evidence="1">Cytoplasm</location>
    </subcellularLocation>
</comment>
<feature type="domain" description="Sulfotransferase" evidence="8">
    <location>
        <begin position="806"/>
        <end position="1050"/>
    </location>
</feature>
<dbReference type="EMBL" id="JAFJMO010000016">
    <property type="protein sequence ID" value="KAJ8254537.1"/>
    <property type="molecule type" value="Genomic_DNA"/>
</dbReference>
<dbReference type="Pfam" id="PF00685">
    <property type="entry name" value="Sulfotransfer_1"/>
    <property type="match status" value="2"/>
</dbReference>
<evidence type="ECO:0000256" key="4">
    <source>
        <dbReference type="ARBA" id="ARBA00022490"/>
    </source>
</evidence>
<dbReference type="Gene3D" id="3.40.50.300">
    <property type="entry name" value="P-loop containing nucleotide triphosphate hydrolases"/>
    <property type="match status" value="2"/>
</dbReference>
<evidence type="ECO:0000256" key="7">
    <source>
        <dbReference type="SAM" id="Phobius"/>
    </source>
</evidence>
<organism evidence="9 10">
    <name type="scientific">Conger conger</name>
    <name type="common">Conger eel</name>
    <name type="synonym">Muraena conger</name>
    <dbReference type="NCBI Taxonomy" id="82655"/>
    <lineage>
        <taxon>Eukaryota</taxon>
        <taxon>Metazoa</taxon>
        <taxon>Chordata</taxon>
        <taxon>Craniata</taxon>
        <taxon>Vertebrata</taxon>
        <taxon>Euteleostomi</taxon>
        <taxon>Actinopterygii</taxon>
        <taxon>Neopterygii</taxon>
        <taxon>Teleostei</taxon>
        <taxon>Anguilliformes</taxon>
        <taxon>Congridae</taxon>
        <taxon>Conger</taxon>
    </lineage>
</organism>
<keyword evidence="10" id="KW-1185">Reference proteome</keyword>
<name>A0A9Q1D1B6_CONCO</name>
<dbReference type="GO" id="GO:0006584">
    <property type="term" value="P:catecholamine metabolic process"/>
    <property type="evidence" value="ECO:0007669"/>
    <property type="project" value="UniProtKB-KW"/>
</dbReference>
<evidence type="ECO:0000256" key="6">
    <source>
        <dbReference type="ARBA" id="ARBA00022939"/>
    </source>
</evidence>
<proteinExistence type="inferred from homology"/>
<dbReference type="GO" id="GO:0005576">
    <property type="term" value="C:extracellular region"/>
    <property type="evidence" value="ECO:0007669"/>
    <property type="project" value="InterPro"/>
</dbReference>
<dbReference type="GO" id="GO:0042157">
    <property type="term" value="P:lipoprotein metabolic process"/>
    <property type="evidence" value="ECO:0007669"/>
    <property type="project" value="InterPro"/>
</dbReference>
<evidence type="ECO:0000256" key="5">
    <source>
        <dbReference type="ARBA" id="ARBA00022679"/>
    </source>
</evidence>
<feature type="domain" description="Sulfotransferase" evidence="8">
    <location>
        <begin position="564"/>
        <end position="796"/>
    </location>
</feature>
<keyword evidence="7" id="KW-1133">Transmembrane helix</keyword>
<dbReference type="GO" id="GO:0006805">
    <property type="term" value="P:xenobiotic metabolic process"/>
    <property type="evidence" value="ECO:0007669"/>
    <property type="project" value="UniProtKB-ARBA"/>
</dbReference>
<dbReference type="InterPro" id="IPR027417">
    <property type="entry name" value="P-loop_NTPase"/>
</dbReference>